<evidence type="ECO:0000256" key="2">
    <source>
        <dbReference type="ARBA" id="ARBA00023125"/>
    </source>
</evidence>
<dbReference type="EMBL" id="JBHTFQ010000004">
    <property type="protein sequence ID" value="MFC7704367.1"/>
    <property type="molecule type" value="Genomic_DNA"/>
</dbReference>
<name>A0ABW2UI85_9RHOB</name>
<evidence type="ECO:0000313" key="5">
    <source>
        <dbReference type="EMBL" id="MFC7704367.1"/>
    </source>
</evidence>
<feature type="domain" description="HTH araC/xylS-type" evidence="4">
    <location>
        <begin position="170"/>
        <end position="268"/>
    </location>
</feature>
<comment type="caution">
    <text evidence="5">The sequence shown here is derived from an EMBL/GenBank/DDBJ whole genome shotgun (WGS) entry which is preliminary data.</text>
</comment>
<dbReference type="SMART" id="SM00342">
    <property type="entry name" value="HTH_ARAC"/>
    <property type="match status" value="1"/>
</dbReference>
<dbReference type="Pfam" id="PF12833">
    <property type="entry name" value="HTH_18"/>
    <property type="match status" value="1"/>
</dbReference>
<dbReference type="InterPro" id="IPR020449">
    <property type="entry name" value="Tscrpt_reg_AraC-type_HTH"/>
</dbReference>
<dbReference type="PANTHER" id="PTHR43280:SF32">
    <property type="entry name" value="TRANSCRIPTIONAL REGULATORY PROTEIN"/>
    <property type="match status" value="1"/>
</dbReference>
<evidence type="ECO:0000256" key="3">
    <source>
        <dbReference type="ARBA" id="ARBA00023163"/>
    </source>
</evidence>
<accession>A0ABW2UI85</accession>
<evidence type="ECO:0000259" key="4">
    <source>
        <dbReference type="PROSITE" id="PS01124"/>
    </source>
</evidence>
<dbReference type="InterPro" id="IPR009057">
    <property type="entry name" value="Homeodomain-like_sf"/>
</dbReference>
<protein>
    <submittedName>
        <fullName evidence="5">Helix-turn-helix domain-containing protein</fullName>
    </submittedName>
</protein>
<dbReference type="PROSITE" id="PS01124">
    <property type="entry name" value="HTH_ARAC_FAMILY_2"/>
    <property type="match status" value="1"/>
</dbReference>
<evidence type="ECO:0000256" key="1">
    <source>
        <dbReference type="ARBA" id="ARBA00023015"/>
    </source>
</evidence>
<dbReference type="PRINTS" id="PR00032">
    <property type="entry name" value="HTHARAC"/>
</dbReference>
<sequence>MRSETQARDFPAFAAQVIRPALGVAEYGLSPGQAHLVLIEAGASDGPAPLLSAPQILWLPQGEGRRLRLMAGSRGMHLALSTRGLLQAMPTGPLFAQLRGLLSHRLVLSPGSEQRRIAAQMRDIADELYRAEPGAEVLVTSVVTALLILLWRQAQGDRVYPRSVPRSVVDGFVLLVAEHRRDHWRVEDYARALGVSRDRLGGAIQRATGLSPQAYIHREMLAEARDLLQNAPLHVAEIAFRLGFQDPAYFSRFFTRAEGLSPGRYRRMRRAAAGGQDQSFAAWP</sequence>
<dbReference type="Proteomes" id="UP001596516">
    <property type="component" value="Unassembled WGS sequence"/>
</dbReference>
<gene>
    <name evidence="5" type="ORF">ACFQXB_09185</name>
</gene>
<dbReference type="Gene3D" id="1.10.10.60">
    <property type="entry name" value="Homeodomain-like"/>
    <property type="match status" value="1"/>
</dbReference>
<evidence type="ECO:0000313" key="6">
    <source>
        <dbReference type="Proteomes" id="UP001596516"/>
    </source>
</evidence>
<dbReference type="SUPFAM" id="SSF46689">
    <property type="entry name" value="Homeodomain-like"/>
    <property type="match status" value="1"/>
</dbReference>
<keyword evidence="3" id="KW-0804">Transcription</keyword>
<keyword evidence="2" id="KW-0238">DNA-binding</keyword>
<organism evidence="5 6">
    <name type="scientific">Plastorhodobacter daqingensis</name>
    <dbReference type="NCBI Taxonomy" id="1387281"/>
    <lineage>
        <taxon>Bacteria</taxon>
        <taxon>Pseudomonadati</taxon>
        <taxon>Pseudomonadota</taxon>
        <taxon>Alphaproteobacteria</taxon>
        <taxon>Rhodobacterales</taxon>
        <taxon>Paracoccaceae</taxon>
        <taxon>Plastorhodobacter</taxon>
    </lineage>
</organism>
<proteinExistence type="predicted"/>
<keyword evidence="1" id="KW-0805">Transcription regulation</keyword>
<keyword evidence="6" id="KW-1185">Reference proteome</keyword>
<dbReference type="InterPro" id="IPR018060">
    <property type="entry name" value="HTH_AraC"/>
</dbReference>
<reference evidence="6" key="1">
    <citation type="journal article" date="2019" name="Int. J. Syst. Evol. Microbiol.">
        <title>The Global Catalogue of Microorganisms (GCM) 10K type strain sequencing project: providing services to taxonomists for standard genome sequencing and annotation.</title>
        <authorList>
            <consortium name="The Broad Institute Genomics Platform"/>
            <consortium name="The Broad Institute Genome Sequencing Center for Infectious Disease"/>
            <person name="Wu L."/>
            <person name="Ma J."/>
        </authorList>
    </citation>
    <scope>NUCLEOTIDE SEQUENCE [LARGE SCALE GENOMIC DNA]</scope>
    <source>
        <strain evidence="6">CGMCC 1.12750</strain>
    </source>
</reference>
<dbReference type="PANTHER" id="PTHR43280">
    <property type="entry name" value="ARAC-FAMILY TRANSCRIPTIONAL REGULATOR"/>
    <property type="match status" value="1"/>
</dbReference>
<dbReference type="RefSeq" id="WP_377402511.1">
    <property type="nucleotide sequence ID" value="NZ_JBHTFQ010000004.1"/>
</dbReference>